<comment type="caution">
    <text evidence="2">The sequence shown here is derived from an EMBL/GenBank/DDBJ whole genome shotgun (WGS) entry which is preliminary data.</text>
</comment>
<accession>A0ABW3CEF8</accession>
<keyword evidence="3" id="KW-1185">Reference proteome</keyword>
<dbReference type="InterPro" id="IPR036388">
    <property type="entry name" value="WH-like_DNA-bd_sf"/>
</dbReference>
<name>A0ABW3CEF8_9ACTN</name>
<organism evidence="2 3">
    <name type="scientific">Actinomadura adrarensis</name>
    <dbReference type="NCBI Taxonomy" id="1819600"/>
    <lineage>
        <taxon>Bacteria</taxon>
        <taxon>Bacillati</taxon>
        <taxon>Actinomycetota</taxon>
        <taxon>Actinomycetes</taxon>
        <taxon>Streptosporangiales</taxon>
        <taxon>Thermomonosporaceae</taxon>
        <taxon>Actinomadura</taxon>
    </lineage>
</organism>
<dbReference type="Proteomes" id="UP001597083">
    <property type="component" value="Unassembled WGS sequence"/>
</dbReference>
<feature type="non-terminal residue" evidence="2">
    <location>
        <position position="1"/>
    </location>
</feature>
<proteinExistence type="predicted"/>
<dbReference type="InterPro" id="IPR050077">
    <property type="entry name" value="LexA_repressor"/>
</dbReference>
<feature type="domain" description="LexA repressor DNA-binding" evidence="1">
    <location>
        <begin position="19"/>
        <end position="81"/>
    </location>
</feature>
<dbReference type="PANTHER" id="PTHR33516">
    <property type="entry name" value="LEXA REPRESSOR"/>
    <property type="match status" value="1"/>
</dbReference>
<reference evidence="3" key="1">
    <citation type="journal article" date="2019" name="Int. J. Syst. Evol. Microbiol.">
        <title>The Global Catalogue of Microorganisms (GCM) 10K type strain sequencing project: providing services to taxonomists for standard genome sequencing and annotation.</title>
        <authorList>
            <consortium name="The Broad Institute Genomics Platform"/>
            <consortium name="The Broad Institute Genome Sequencing Center for Infectious Disease"/>
            <person name="Wu L."/>
            <person name="Ma J."/>
        </authorList>
    </citation>
    <scope>NUCLEOTIDE SEQUENCE [LARGE SCALE GENOMIC DNA]</scope>
    <source>
        <strain evidence="3">JCM 31696</strain>
    </source>
</reference>
<gene>
    <name evidence="2" type="ORF">ACFQ07_08840</name>
</gene>
<dbReference type="Pfam" id="PF01726">
    <property type="entry name" value="LexA_DNA_bind"/>
    <property type="match status" value="1"/>
</dbReference>
<dbReference type="SUPFAM" id="SSF46785">
    <property type="entry name" value="Winged helix' DNA-binding domain"/>
    <property type="match status" value="1"/>
</dbReference>
<evidence type="ECO:0000313" key="2">
    <source>
        <dbReference type="EMBL" id="MFD0852327.1"/>
    </source>
</evidence>
<protein>
    <recommendedName>
        <fullName evidence="1">LexA repressor DNA-binding domain-containing protein</fullName>
    </recommendedName>
</protein>
<dbReference type="InterPro" id="IPR006199">
    <property type="entry name" value="LexA_DNA-bd_dom"/>
</dbReference>
<dbReference type="PANTHER" id="PTHR33516:SF2">
    <property type="entry name" value="LEXA REPRESSOR-RELATED"/>
    <property type="match status" value="1"/>
</dbReference>
<evidence type="ECO:0000259" key="1">
    <source>
        <dbReference type="Pfam" id="PF01726"/>
    </source>
</evidence>
<dbReference type="InterPro" id="IPR036390">
    <property type="entry name" value="WH_DNA-bd_sf"/>
</dbReference>
<dbReference type="EMBL" id="JBHTIR010001252">
    <property type="protein sequence ID" value="MFD0852327.1"/>
    <property type="molecule type" value="Genomic_DNA"/>
</dbReference>
<sequence length="158" mass="16240">VAGVPGRCRVSPDAAVGADLTLRQREVLAVIRESVERRGYAPSYREIGDAVGLASTSSVSYQVAALVRKGLLRQAPSRQRALQVIGVPPDCGAPVQGTPASGVIATVVDGADLILSGLYILAGLLPAPEEPSAEALDLARKLDGQLPELPEAGRGVAP</sequence>
<evidence type="ECO:0000313" key="3">
    <source>
        <dbReference type="Proteomes" id="UP001597083"/>
    </source>
</evidence>
<dbReference type="Gene3D" id="1.10.10.10">
    <property type="entry name" value="Winged helix-like DNA-binding domain superfamily/Winged helix DNA-binding domain"/>
    <property type="match status" value="1"/>
</dbReference>